<comment type="caution">
    <text evidence="1">The sequence shown here is derived from an EMBL/GenBank/DDBJ whole genome shotgun (WGS) entry which is preliminary data.</text>
</comment>
<gene>
    <name evidence="1" type="ORF">FMOSSE_LOCUS4776</name>
</gene>
<dbReference type="AlphaFoldDB" id="A0A9N9A2X5"/>
<dbReference type="EMBL" id="CAJVPP010000833">
    <property type="protein sequence ID" value="CAG8515823.1"/>
    <property type="molecule type" value="Genomic_DNA"/>
</dbReference>
<name>A0A9N9A2X5_FUNMO</name>
<evidence type="ECO:0000313" key="1">
    <source>
        <dbReference type="EMBL" id="CAG8515823.1"/>
    </source>
</evidence>
<organism evidence="1 2">
    <name type="scientific">Funneliformis mosseae</name>
    <name type="common">Endomycorrhizal fungus</name>
    <name type="synonym">Glomus mosseae</name>
    <dbReference type="NCBI Taxonomy" id="27381"/>
    <lineage>
        <taxon>Eukaryota</taxon>
        <taxon>Fungi</taxon>
        <taxon>Fungi incertae sedis</taxon>
        <taxon>Mucoromycota</taxon>
        <taxon>Glomeromycotina</taxon>
        <taxon>Glomeromycetes</taxon>
        <taxon>Glomerales</taxon>
        <taxon>Glomeraceae</taxon>
        <taxon>Funneliformis</taxon>
    </lineage>
</organism>
<keyword evidence="2" id="KW-1185">Reference proteome</keyword>
<accession>A0A9N9A2X5</accession>
<reference evidence="1" key="1">
    <citation type="submission" date="2021-06" db="EMBL/GenBank/DDBJ databases">
        <authorList>
            <person name="Kallberg Y."/>
            <person name="Tangrot J."/>
            <person name="Rosling A."/>
        </authorList>
    </citation>
    <scope>NUCLEOTIDE SEQUENCE</scope>
    <source>
        <strain evidence="1">87-6 pot B 2015</strain>
    </source>
</reference>
<protein>
    <submittedName>
        <fullName evidence="1">7631_t:CDS:1</fullName>
    </submittedName>
</protein>
<evidence type="ECO:0000313" key="2">
    <source>
        <dbReference type="Proteomes" id="UP000789375"/>
    </source>
</evidence>
<sequence>MPLMDRDITNAIVTILKNVDNNLKNCKAKTDFFILVSGGAPGIGKTQFGEELFNNIQSDWILPVEWIIDGRKPYFEYIYLDFSNDINLKNENCELDSTVIIGLRIAFTFFIKRKYDIVFEAFRALAKLYIKIFNISMVFESIRKSLSLFNNQVLFIFLHIDDFQEIDIWDEKTVNLTNKLFKNMISDLACFIFDLPRLTYIQTFLSETAPQIVIMAKEASKVLFKFVICLLLSTASMIHIVDHYAKIFGTLVFDDDESKWKLCQPFLNLIEDTGGLPRAFQYLLNTCFELEIQKHYNIYNNVQNNKRLALELLYHCIETIPVTIKKCLDPNDPIKTIENLEPYHEAFRTNMLVEKDETKMLLLRDLYRGAYGKNSTLDIVVKLKHLSVCQANEQFPSSKLTNKANNQAID</sequence>
<dbReference type="Proteomes" id="UP000789375">
    <property type="component" value="Unassembled WGS sequence"/>
</dbReference>
<proteinExistence type="predicted"/>